<dbReference type="AlphaFoldDB" id="A0A495J6B1"/>
<feature type="domain" description="DUF3857" evidence="1">
    <location>
        <begin position="67"/>
        <end position="195"/>
    </location>
</feature>
<dbReference type="Gene3D" id="2.60.40.3140">
    <property type="match status" value="1"/>
</dbReference>
<dbReference type="OrthoDB" id="98874at2"/>
<keyword evidence="3" id="KW-1185">Reference proteome</keyword>
<dbReference type="Gene3D" id="3.10.620.30">
    <property type="match status" value="1"/>
</dbReference>
<dbReference type="InterPro" id="IPR024618">
    <property type="entry name" value="DUF3857"/>
</dbReference>
<dbReference type="Gene3D" id="2.60.120.1130">
    <property type="match status" value="1"/>
</dbReference>
<dbReference type="EMBL" id="RBKU01000001">
    <property type="protein sequence ID" value="RKR84251.1"/>
    <property type="molecule type" value="Genomic_DNA"/>
</dbReference>
<name>A0A495J6B1_9SPHI</name>
<accession>A0A495J6B1</accession>
<comment type="caution">
    <text evidence="2">The sequence shown here is derived from an EMBL/GenBank/DDBJ whole genome shotgun (WGS) entry which is preliminary data.</text>
</comment>
<dbReference type="Proteomes" id="UP000268007">
    <property type="component" value="Unassembled WGS sequence"/>
</dbReference>
<protein>
    <submittedName>
        <fullName evidence="2">Uncharacterized protein DUF3857</fullName>
    </submittedName>
</protein>
<dbReference type="RefSeq" id="WP_121199754.1">
    <property type="nucleotide sequence ID" value="NZ_RBKU01000001.1"/>
</dbReference>
<sequence>MKNAVLIVVIILFSVKMYAQDFPEGKFNSADIEMTSYDKDPTAHAVVLKEFGKTWVSTADHLPIIHEYHVKIKIFDDKGFNEGNVAISLYNHGENYETVRDIKAHTFYKDDNGLVREADLDPAKIYKEKKSKNIDLVKFALPNLRKGCVIEYSYSTESPYHYNFHSWDFQSDIPKIYSEYEVHIPAVYEYNIVLRGYLSLTKSNAELERECFDFYGTKADCSKINYIMSDVPAFVEESDMTAPSNYISAMYFELAAMTNENGVKNKITQEWTDIDRELKGNDYFGTQMKRKELLKDRIPASILAIPDTLAKAQAIYTHLQKWFKWDHIFSMYSDDGIKKALDSHTGHVGDINLSLISALNAAGISADAVILSTRDNGAINKLFPQTSDFDYVVARLIIHNKVYMLDATDPLLAFGMLPLRCINDQGRVMSLSKPSYWIDMVETNKSTRTSSLDLTIQSDGKIKGTVSTYYVGYAAYKKRLSIKRFNSVDEYVENLAENNPKLKISKSEITNLDSLNSPLSEKYDIVINNSNNTNGDNIVFNPAFWDELTENPFKLKERTYPVDLGSTLDHRVIVALHYPANYVITRQPEPVSIGLPNKGGKFVTLVEAGDQVFNYSEVHQLSKAIYQPEEYPYIKELYNKIIQNQKATIVLSKKP</sequence>
<gene>
    <name evidence="2" type="ORF">BDD43_4481</name>
</gene>
<dbReference type="Pfam" id="PF12969">
    <property type="entry name" value="DUF3857"/>
    <property type="match status" value="1"/>
</dbReference>
<evidence type="ECO:0000313" key="3">
    <source>
        <dbReference type="Proteomes" id="UP000268007"/>
    </source>
</evidence>
<evidence type="ECO:0000259" key="1">
    <source>
        <dbReference type="Pfam" id="PF12969"/>
    </source>
</evidence>
<reference evidence="2 3" key="1">
    <citation type="submission" date="2018-10" db="EMBL/GenBank/DDBJ databases">
        <title>Genomic Encyclopedia of Archaeal and Bacterial Type Strains, Phase II (KMG-II): from individual species to whole genera.</title>
        <authorList>
            <person name="Goeker M."/>
        </authorList>
    </citation>
    <scope>NUCLEOTIDE SEQUENCE [LARGE SCALE GENOMIC DNA]</scope>
    <source>
        <strain evidence="2 3">DSM 18602</strain>
    </source>
</reference>
<organism evidence="2 3">
    <name type="scientific">Mucilaginibacter gracilis</name>
    <dbReference type="NCBI Taxonomy" id="423350"/>
    <lineage>
        <taxon>Bacteria</taxon>
        <taxon>Pseudomonadati</taxon>
        <taxon>Bacteroidota</taxon>
        <taxon>Sphingobacteriia</taxon>
        <taxon>Sphingobacteriales</taxon>
        <taxon>Sphingobacteriaceae</taxon>
        <taxon>Mucilaginibacter</taxon>
    </lineage>
</organism>
<evidence type="ECO:0000313" key="2">
    <source>
        <dbReference type="EMBL" id="RKR84251.1"/>
    </source>
</evidence>
<proteinExistence type="predicted"/>